<evidence type="ECO:0000313" key="2">
    <source>
        <dbReference type="Proteomes" id="UP000183832"/>
    </source>
</evidence>
<dbReference type="AlphaFoldDB" id="A0A1J1IX60"/>
<keyword evidence="2" id="KW-1185">Reference proteome</keyword>
<proteinExistence type="predicted"/>
<dbReference type="EMBL" id="CVRI01000063">
    <property type="protein sequence ID" value="CRL04735.1"/>
    <property type="molecule type" value="Genomic_DNA"/>
</dbReference>
<reference evidence="1 2" key="1">
    <citation type="submission" date="2015-04" db="EMBL/GenBank/DDBJ databases">
        <authorList>
            <person name="Syromyatnikov M.Y."/>
            <person name="Popov V.N."/>
        </authorList>
    </citation>
    <scope>NUCLEOTIDE SEQUENCE [LARGE SCALE GENOMIC DNA]</scope>
</reference>
<organism evidence="1 2">
    <name type="scientific">Clunio marinus</name>
    <dbReference type="NCBI Taxonomy" id="568069"/>
    <lineage>
        <taxon>Eukaryota</taxon>
        <taxon>Metazoa</taxon>
        <taxon>Ecdysozoa</taxon>
        <taxon>Arthropoda</taxon>
        <taxon>Hexapoda</taxon>
        <taxon>Insecta</taxon>
        <taxon>Pterygota</taxon>
        <taxon>Neoptera</taxon>
        <taxon>Endopterygota</taxon>
        <taxon>Diptera</taxon>
        <taxon>Nematocera</taxon>
        <taxon>Chironomoidea</taxon>
        <taxon>Chironomidae</taxon>
        <taxon>Clunio</taxon>
    </lineage>
</organism>
<dbReference type="Proteomes" id="UP000183832">
    <property type="component" value="Unassembled WGS sequence"/>
</dbReference>
<evidence type="ECO:0000313" key="1">
    <source>
        <dbReference type="EMBL" id="CRL04735.1"/>
    </source>
</evidence>
<gene>
    <name evidence="1" type="ORF">CLUMA_CG017795</name>
</gene>
<accession>A0A1J1IX60</accession>
<name>A0A1J1IX60_9DIPT</name>
<protein>
    <submittedName>
        <fullName evidence="1">CLUMA_CG017795, isoform A</fullName>
    </submittedName>
</protein>
<sequence length="61" mass="7201">MFGVIRKVNCSLKDEVLVLQLMFTTVQSENKILRLNRKWELSKTEEIIDDRKECFVALLES</sequence>